<dbReference type="PATRIC" id="fig|1122985.7.peg.2196"/>
<evidence type="ECO:0000256" key="1">
    <source>
        <dbReference type="SAM" id="Phobius"/>
    </source>
</evidence>
<evidence type="ECO:0000256" key="2">
    <source>
        <dbReference type="SAM" id="SignalP"/>
    </source>
</evidence>
<keyword evidence="1" id="KW-1133">Transmembrane helix</keyword>
<feature type="chain" id="PRO_5001665296" description="DUF3868 domain-containing protein" evidence="2">
    <location>
        <begin position="28"/>
        <end position="160"/>
    </location>
</feature>
<evidence type="ECO:0008006" key="5">
    <source>
        <dbReference type="Google" id="ProtNLM"/>
    </source>
</evidence>
<keyword evidence="1" id="KW-0812">Transmembrane</keyword>
<comment type="caution">
    <text evidence="3">The sequence shown here is derived from an EMBL/GenBank/DDBJ whole genome shotgun (WGS) entry which is preliminary data.</text>
</comment>
<keyword evidence="1" id="KW-0472">Membrane</keyword>
<organism evidence="3 4">
    <name type="scientific">Hoylesella loescheii DSM 19665 = JCM 12249 = ATCC 15930</name>
    <dbReference type="NCBI Taxonomy" id="1122985"/>
    <lineage>
        <taxon>Bacteria</taxon>
        <taxon>Pseudomonadati</taxon>
        <taxon>Bacteroidota</taxon>
        <taxon>Bacteroidia</taxon>
        <taxon>Bacteroidales</taxon>
        <taxon>Prevotellaceae</taxon>
        <taxon>Hoylesella</taxon>
    </lineage>
</organism>
<dbReference type="HOGENOM" id="CLU_140996_0_0_10"/>
<dbReference type="EMBL" id="JNGW01000090">
    <property type="protein sequence ID" value="KDR51838.1"/>
    <property type="molecule type" value="Genomic_DNA"/>
</dbReference>
<dbReference type="AlphaFoldDB" id="A0A069QG42"/>
<reference evidence="3 4" key="1">
    <citation type="submission" date="2013-08" db="EMBL/GenBank/DDBJ databases">
        <authorList>
            <person name="Weinstock G."/>
            <person name="Sodergren E."/>
            <person name="Wylie T."/>
            <person name="Fulton L."/>
            <person name="Fulton R."/>
            <person name="Fronick C."/>
            <person name="O'Laughlin M."/>
            <person name="Godfrey J."/>
            <person name="Miner T."/>
            <person name="Herter B."/>
            <person name="Appelbaum E."/>
            <person name="Cordes M."/>
            <person name="Lek S."/>
            <person name="Wollam A."/>
            <person name="Pepin K.H."/>
            <person name="Palsikar V.B."/>
            <person name="Mitreva M."/>
            <person name="Wilson R.K."/>
        </authorList>
    </citation>
    <scope>NUCLEOTIDE SEQUENCE [LARGE SCALE GENOMIC DNA]</scope>
    <source>
        <strain evidence="3 4">ATCC 15930</strain>
    </source>
</reference>
<keyword evidence="2" id="KW-0732">Signal</keyword>
<proteinExistence type="predicted"/>
<sequence>MNKLNLLGKALFVCLTFLLIVPQNAHARARIPVGTRDVIDVVYNIPAEDSIIIDGKNVNLARMHKEFNIAYFLPLWVTEEPKLVLYDAPTETYYEMTTPKSQAFLKEYLKEKKLNEDELLKLGFYTRYGGKLVFLPILALMIWGAIPSRKKDEKIEPTKL</sequence>
<protein>
    <recommendedName>
        <fullName evidence="5">DUF3868 domain-containing protein</fullName>
    </recommendedName>
</protein>
<evidence type="ECO:0000313" key="4">
    <source>
        <dbReference type="Proteomes" id="UP000027442"/>
    </source>
</evidence>
<accession>A0A069QG42</accession>
<dbReference type="Proteomes" id="UP000027442">
    <property type="component" value="Unassembled WGS sequence"/>
</dbReference>
<name>A0A069QG42_HOYLO</name>
<dbReference type="RefSeq" id="WP_009236268.1">
    <property type="nucleotide sequence ID" value="NZ_KB899217.1"/>
</dbReference>
<dbReference type="eggNOG" id="ENOG503334A">
    <property type="taxonomic scope" value="Bacteria"/>
</dbReference>
<feature type="transmembrane region" description="Helical" evidence="1">
    <location>
        <begin position="128"/>
        <end position="146"/>
    </location>
</feature>
<evidence type="ECO:0000313" key="3">
    <source>
        <dbReference type="EMBL" id="KDR51838.1"/>
    </source>
</evidence>
<keyword evidence="4" id="KW-1185">Reference proteome</keyword>
<feature type="signal peptide" evidence="2">
    <location>
        <begin position="1"/>
        <end position="27"/>
    </location>
</feature>
<gene>
    <name evidence="3" type="ORF">HMPREF1991_02118</name>
</gene>